<dbReference type="InterPro" id="IPR051031">
    <property type="entry name" value="RING-box_E3_Ubiquitin_Ligase"/>
</dbReference>
<dbReference type="SUPFAM" id="SSF57850">
    <property type="entry name" value="RING/U-box"/>
    <property type="match status" value="1"/>
</dbReference>
<dbReference type="InterPro" id="IPR013083">
    <property type="entry name" value="Znf_RING/FYVE/PHD"/>
</dbReference>
<dbReference type="Pfam" id="PF12861">
    <property type="entry name" value="zf-ANAPC11"/>
    <property type="match status" value="1"/>
</dbReference>
<keyword evidence="3" id="KW-0479">Metal-binding</keyword>
<evidence type="ECO:0000256" key="3">
    <source>
        <dbReference type="ARBA" id="ARBA00022723"/>
    </source>
</evidence>
<dbReference type="PANTHER" id="PTHR11210">
    <property type="entry name" value="RING BOX"/>
    <property type="match status" value="1"/>
</dbReference>
<evidence type="ECO:0000256" key="7">
    <source>
        <dbReference type="ARBA" id="ARBA00022833"/>
    </source>
</evidence>
<dbReference type="InterPro" id="IPR001841">
    <property type="entry name" value="Znf_RING"/>
</dbReference>
<evidence type="ECO:0000256" key="8">
    <source>
        <dbReference type="ARBA" id="ARBA00023306"/>
    </source>
</evidence>
<proteinExistence type="predicted"/>
<keyword evidence="2" id="KW-0132">Cell division</keyword>
<keyword evidence="5" id="KW-0498">Mitosis</keyword>
<keyword evidence="6" id="KW-0833">Ubl conjugation pathway</keyword>
<dbReference type="EMBL" id="OZ004259">
    <property type="protein sequence ID" value="CAK7915724.1"/>
    <property type="molecule type" value="Genomic_DNA"/>
</dbReference>
<dbReference type="Gene3D" id="3.30.40.10">
    <property type="entry name" value="Zinc/RING finger domain, C3HC4 (zinc finger)"/>
    <property type="match status" value="1"/>
</dbReference>
<name>A0ABP0EL36_9ASCO</name>
<dbReference type="CDD" id="cd16456">
    <property type="entry name" value="RING-H2_APC11"/>
    <property type="match status" value="1"/>
</dbReference>
<protein>
    <recommendedName>
        <fullName evidence="1">Anaphase-promoting complex subunit 11</fullName>
    </recommendedName>
</protein>
<dbReference type="PROSITE" id="PS50089">
    <property type="entry name" value="ZF_RING_2"/>
    <property type="match status" value="1"/>
</dbReference>
<evidence type="ECO:0000256" key="5">
    <source>
        <dbReference type="ARBA" id="ARBA00022776"/>
    </source>
</evidence>
<evidence type="ECO:0000313" key="12">
    <source>
        <dbReference type="Proteomes" id="UP001497600"/>
    </source>
</evidence>
<keyword evidence="4 9" id="KW-0863">Zinc-finger</keyword>
<dbReference type="InterPro" id="IPR024991">
    <property type="entry name" value="RING-H2_APC11"/>
</dbReference>
<evidence type="ECO:0000313" key="11">
    <source>
        <dbReference type="EMBL" id="CAK7915724.1"/>
    </source>
</evidence>
<evidence type="ECO:0000256" key="2">
    <source>
        <dbReference type="ARBA" id="ARBA00022618"/>
    </source>
</evidence>
<feature type="domain" description="RING-type" evidence="10">
    <location>
        <begin position="60"/>
        <end position="104"/>
    </location>
</feature>
<reference evidence="11 12" key="1">
    <citation type="submission" date="2024-01" db="EMBL/GenBank/DDBJ databases">
        <authorList>
            <consortium name="Genoscope - CEA"/>
            <person name="William W."/>
        </authorList>
    </citation>
    <scope>NUCLEOTIDE SEQUENCE [LARGE SCALE GENOMIC DNA]</scope>
    <source>
        <strain evidence="11 12">29B2s-10</strain>
    </source>
</reference>
<evidence type="ECO:0000256" key="9">
    <source>
        <dbReference type="PROSITE-ProRule" id="PRU00175"/>
    </source>
</evidence>
<evidence type="ECO:0000256" key="1">
    <source>
        <dbReference type="ARBA" id="ARBA00013928"/>
    </source>
</evidence>
<evidence type="ECO:0000256" key="4">
    <source>
        <dbReference type="ARBA" id="ARBA00022771"/>
    </source>
</evidence>
<keyword evidence="12" id="KW-1185">Reference proteome</keyword>
<keyword evidence="8" id="KW-0131">Cell cycle</keyword>
<accession>A0ABP0EL36</accession>
<evidence type="ECO:0000256" key="6">
    <source>
        <dbReference type="ARBA" id="ARBA00022786"/>
    </source>
</evidence>
<keyword evidence="7" id="KW-0862">Zinc</keyword>
<sequence>MFTTITNIESATHSLSKTAMKVNIVDWHGVSTWHWKLAPEGSGYVDELCGICRVPFDGTCPNCKYPGDECPLVLGRGCTHNFHVHCILKWLEQEASKGLCPMCRQVFTHSVEENPRTEDFENLQQLENGHRLLRERGEDVYDE</sequence>
<gene>
    <name evidence="11" type="primary">APC11</name>
    <name evidence="11" type="ORF">CAAN4_G00584</name>
</gene>
<dbReference type="Proteomes" id="UP001497600">
    <property type="component" value="Chromosome G"/>
</dbReference>
<organism evidence="11 12">
    <name type="scientific">[Candida] anglica</name>
    <dbReference type="NCBI Taxonomy" id="148631"/>
    <lineage>
        <taxon>Eukaryota</taxon>
        <taxon>Fungi</taxon>
        <taxon>Dikarya</taxon>
        <taxon>Ascomycota</taxon>
        <taxon>Saccharomycotina</taxon>
        <taxon>Pichiomycetes</taxon>
        <taxon>Debaryomycetaceae</taxon>
        <taxon>Kurtzmaniella</taxon>
    </lineage>
</organism>
<evidence type="ECO:0000259" key="10">
    <source>
        <dbReference type="PROSITE" id="PS50089"/>
    </source>
</evidence>